<dbReference type="EMBL" id="CAJVQB010003624">
    <property type="protein sequence ID" value="CAG8613387.1"/>
    <property type="molecule type" value="Genomic_DNA"/>
</dbReference>
<gene>
    <name evidence="1" type="ORF">GMARGA_LOCUS7471</name>
</gene>
<comment type="caution">
    <text evidence="1">The sequence shown here is derived from an EMBL/GenBank/DDBJ whole genome shotgun (WGS) entry which is preliminary data.</text>
</comment>
<evidence type="ECO:0000313" key="1">
    <source>
        <dbReference type="EMBL" id="CAG8613387.1"/>
    </source>
</evidence>
<keyword evidence="2" id="KW-1185">Reference proteome</keyword>
<dbReference type="Proteomes" id="UP000789901">
    <property type="component" value="Unassembled WGS sequence"/>
</dbReference>
<sequence>MSQIPKENQCVCKKDTPKADDNTGSDIKNINENVYSLFQRYQQKVSIIAYWLTHNNSICTAWLNSKILIIRTKPLEK</sequence>
<proteinExistence type="predicted"/>
<protein>
    <submittedName>
        <fullName evidence="1">13964_t:CDS:1</fullName>
    </submittedName>
</protein>
<reference evidence="1 2" key="1">
    <citation type="submission" date="2021-06" db="EMBL/GenBank/DDBJ databases">
        <authorList>
            <person name="Kallberg Y."/>
            <person name="Tangrot J."/>
            <person name="Rosling A."/>
        </authorList>
    </citation>
    <scope>NUCLEOTIDE SEQUENCE [LARGE SCALE GENOMIC DNA]</scope>
    <source>
        <strain evidence="1 2">120-4 pot B 10/14</strain>
    </source>
</reference>
<name>A0ABN7UK16_GIGMA</name>
<evidence type="ECO:0000313" key="2">
    <source>
        <dbReference type="Proteomes" id="UP000789901"/>
    </source>
</evidence>
<organism evidence="1 2">
    <name type="scientific">Gigaspora margarita</name>
    <dbReference type="NCBI Taxonomy" id="4874"/>
    <lineage>
        <taxon>Eukaryota</taxon>
        <taxon>Fungi</taxon>
        <taxon>Fungi incertae sedis</taxon>
        <taxon>Mucoromycota</taxon>
        <taxon>Glomeromycotina</taxon>
        <taxon>Glomeromycetes</taxon>
        <taxon>Diversisporales</taxon>
        <taxon>Gigasporaceae</taxon>
        <taxon>Gigaspora</taxon>
    </lineage>
</organism>
<accession>A0ABN7UK16</accession>